<evidence type="ECO:0000313" key="1">
    <source>
        <dbReference type="EMBL" id="GAA0735276.1"/>
    </source>
</evidence>
<accession>A0ABP3UJB1</accession>
<organism evidence="1 2">
    <name type="scientific">Clostridium oceanicum</name>
    <dbReference type="NCBI Taxonomy" id="1543"/>
    <lineage>
        <taxon>Bacteria</taxon>
        <taxon>Bacillati</taxon>
        <taxon>Bacillota</taxon>
        <taxon>Clostridia</taxon>
        <taxon>Eubacteriales</taxon>
        <taxon>Clostridiaceae</taxon>
        <taxon>Clostridium</taxon>
    </lineage>
</organism>
<sequence length="65" mass="8332">MVKIVCVDIEIFKEKYVNILYICIYFVVREDWGEKIFYGYQNKGYKNRRKNYFNWRYFRFDRIVH</sequence>
<name>A0ABP3UJB1_9CLOT</name>
<dbReference type="Proteomes" id="UP001501510">
    <property type="component" value="Unassembled WGS sequence"/>
</dbReference>
<reference evidence="2" key="1">
    <citation type="journal article" date="2019" name="Int. J. Syst. Evol. Microbiol.">
        <title>The Global Catalogue of Microorganisms (GCM) 10K type strain sequencing project: providing services to taxonomists for standard genome sequencing and annotation.</title>
        <authorList>
            <consortium name="The Broad Institute Genomics Platform"/>
            <consortium name="The Broad Institute Genome Sequencing Center for Infectious Disease"/>
            <person name="Wu L."/>
            <person name="Ma J."/>
        </authorList>
    </citation>
    <scope>NUCLEOTIDE SEQUENCE [LARGE SCALE GENOMIC DNA]</scope>
    <source>
        <strain evidence="2">JCM 1407</strain>
    </source>
</reference>
<gene>
    <name evidence="1" type="ORF">GCM10008906_08780</name>
</gene>
<protein>
    <submittedName>
        <fullName evidence="1">Uncharacterized protein</fullName>
    </submittedName>
</protein>
<proteinExistence type="predicted"/>
<dbReference type="EMBL" id="BAAACG010000006">
    <property type="protein sequence ID" value="GAA0735276.1"/>
    <property type="molecule type" value="Genomic_DNA"/>
</dbReference>
<evidence type="ECO:0000313" key="2">
    <source>
        <dbReference type="Proteomes" id="UP001501510"/>
    </source>
</evidence>
<keyword evidence="2" id="KW-1185">Reference proteome</keyword>
<comment type="caution">
    <text evidence="1">The sequence shown here is derived from an EMBL/GenBank/DDBJ whole genome shotgun (WGS) entry which is preliminary data.</text>
</comment>